<evidence type="ECO:0000313" key="3">
    <source>
        <dbReference type="EMBL" id="GGH92331.1"/>
    </source>
</evidence>
<dbReference type="Proteomes" id="UP000621856">
    <property type="component" value="Unassembled WGS sequence"/>
</dbReference>
<dbReference type="SUPFAM" id="SSF160574">
    <property type="entry name" value="BT0923-like"/>
    <property type="match status" value="1"/>
</dbReference>
<dbReference type="EMBL" id="BMGZ01000001">
    <property type="protein sequence ID" value="GGH92331.1"/>
    <property type="molecule type" value="Genomic_DNA"/>
</dbReference>
<reference evidence="3" key="3">
    <citation type="submission" date="2020-09" db="EMBL/GenBank/DDBJ databases">
        <authorList>
            <person name="Sun Q."/>
            <person name="Zhou Y."/>
        </authorList>
    </citation>
    <scope>NUCLEOTIDE SEQUENCE</scope>
    <source>
        <strain evidence="3">CGMCC 1.14984</strain>
    </source>
</reference>
<feature type="chain" id="PRO_5035308899" description="PepSY domain-containing protein" evidence="1">
    <location>
        <begin position="20"/>
        <end position="187"/>
    </location>
</feature>
<dbReference type="EMBL" id="VCJR02000001">
    <property type="protein sequence ID" value="NHK26437.1"/>
    <property type="molecule type" value="Genomic_DNA"/>
</dbReference>
<feature type="domain" description="PepSY" evidence="2">
    <location>
        <begin position="56"/>
        <end position="101"/>
    </location>
</feature>
<accession>A0A8J3ENX9</accession>
<comment type="caution">
    <text evidence="3">The sequence shown here is derived from an EMBL/GenBank/DDBJ whole genome shotgun (WGS) entry which is preliminary data.</text>
</comment>
<evidence type="ECO:0000259" key="2">
    <source>
        <dbReference type="Pfam" id="PF03413"/>
    </source>
</evidence>
<evidence type="ECO:0000313" key="6">
    <source>
        <dbReference type="Proteomes" id="UP000818603"/>
    </source>
</evidence>
<keyword evidence="1" id="KW-0732">Signal</keyword>
<feature type="signal peptide" evidence="1">
    <location>
        <begin position="1"/>
        <end position="19"/>
    </location>
</feature>
<reference evidence="4 6" key="2">
    <citation type="submission" date="2020-02" db="EMBL/GenBank/DDBJ databases">
        <title>Genome sequence of Parvularcula flava strain NH6-79.</title>
        <authorList>
            <person name="Abdul Karim M.H."/>
            <person name="Lam M.Q."/>
            <person name="Chen S.J."/>
            <person name="Yahya A."/>
            <person name="Shahir S."/>
            <person name="Shamsir M.S."/>
            <person name="Chong C.S."/>
        </authorList>
    </citation>
    <scope>NUCLEOTIDE SEQUENCE [LARGE SCALE GENOMIC DNA]</scope>
    <source>
        <strain evidence="4 6">NH6-79</strain>
    </source>
</reference>
<organism evidence="3 5">
    <name type="scientific">Aquisalinus luteolus</name>
    <dbReference type="NCBI Taxonomy" id="1566827"/>
    <lineage>
        <taxon>Bacteria</taxon>
        <taxon>Pseudomonadati</taxon>
        <taxon>Pseudomonadota</taxon>
        <taxon>Alphaproteobacteria</taxon>
        <taxon>Parvularculales</taxon>
        <taxon>Parvularculaceae</taxon>
        <taxon>Aquisalinus</taxon>
    </lineage>
</organism>
<dbReference type="Proteomes" id="UP000818603">
    <property type="component" value="Unassembled WGS sequence"/>
</dbReference>
<dbReference type="AlphaFoldDB" id="A0A8J3ENX9"/>
<dbReference type="Pfam" id="PF03413">
    <property type="entry name" value="PepSY"/>
    <property type="match status" value="1"/>
</dbReference>
<evidence type="ECO:0000313" key="4">
    <source>
        <dbReference type="EMBL" id="NHK26437.1"/>
    </source>
</evidence>
<dbReference type="Gene3D" id="3.10.450.40">
    <property type="match status" value="1"/>
</dbReference>
<protein>
    <recommendedName>
        <fullName evidence="2">PepSY domain-containing protein</fullName>
    </recommendedName>
</protein>
<proteinExistence type="predicted"/>
<evidence type="ECO:0000313" key="5">
    <source>
        <dbReference type="Proteomes" id="UP000621856"/>
    </source>
</evidence>
<reference evidence="3" key="1">
    <citation type="journal article" date="2014" name="Int. J. Syst. Evol. Microbiol.">
        <title>Complete genome sequence of Corynebacterium casei LMG S-19264T (=DSM 44701T), isolated from a smear-ripened cheese.</title>
        <authorList>
            <consortium name="US DOE Joint Genome Institute (JGI-PGF)"/>
            <person name="Walter F."/>
            <person name="Albersmeier A."/>
            <person name="Kalinowski J."/>
            <person name="Ruckert C."/>
        </authorList>
    </citation>
    <scope>NUCLEOTIDE SEQUENCE</scope>
    <source>
        <strain evidence="3">CGMCC 1.14984</strain>
    </source>
</reference>
<dbReference type="InterPro" id="IPR025711">
    <property type="entry name" value="PepSY"/>
</dbReference>
<sequence>MTHKLWLGALAGLCLSACAEDTTPADAEVVDAGEIETGDSEERIEKGETSLDAVPAEVIALAQSANPGGTLTAAEYEVKNGREIYDIGGVTADGSEVEFDIGREPGGEWAILETQKDIAPEALPPLVTAELARSHPDFTVNRVIEGDLPDGTTVYEIYGTDADGAQMQIEILVENGEARTLEELLPY</sequence>
<name>A0A8J3ENX9_9PROT</name>
<dbReference type="RefSeq" id="WP_155135980.1">
    <property type="nucleotide sequence ID" value="NZ_BMGZ01000001.1"/>
</dbReference>
<keyword evidence="6" id="KW-1185">Reference proteome</keyword>
<evidence type="ECO:0000256" key="1">
    <source>
        <dbReference type="SAM" id="SignalP"/>
    </source>
</evidence>
<gene>
    <name evidence="4" type="ORF">FF098_000785</name>
    <name evidence="3" type="ORF">GCM10011355_01580</name>
</gene>